<accession>A0A158L466</accession>
<sequence length="106" mass="11599">MAQGNWNPEVIKPKPRCRLCRRVVTSADFVRLDGVSPAHRGCAQLRGRAYIEGQAIHGSGFDAHAAQARAVSENTAYVVGERLSDRLDEEQAEQALEALNGARKLD</sequence>
<proteinExistence type="predicted"/>
<dbReference type="Proteomes" id="UP000055019">
    <property type="component" value="Unassembled WGS sequence"/>
</dbReference>
<dbReference type="EMBL" id="FCOM02000102">
    <property type="protein sequence ID" value="SAL87799.1"/>
    <property type="molecule type" value="Genomic_DNA"/>
</dbReference>
<dbReference type="RefSeq" id="WP_143749472.1">
    <property type="nucleotide sequence ID" value="NZ_FCOM02000102.1"/>
</dbReference>
<reference evidence="1" key="1">
    <citation type="submission" date="2016-01" db="EMBL/GenBank/DDBJ databases">
        <authorList>
            <person name="Peeters C."/>
        </authorList>
    </citation>
    <scope>NUCLEOTIDE SEQUENCE [LARGE SCALE GENOMIC DNA]</scope>
    <source>
        <strain evidence="1">LMG 29317</strain>
    </source>
</reference>
<name>A0A158L466_9BURK</name>
<protein>
    <submittedName>
        <fullName evidence="1">Uncharacterized protein</fullName>
    </submittedName>
</protein>
<evidence type="ECO:0000313" key="2">
    <source>
        <dbReference type="Proteomes" id="UP000055019"/>
    </source>
</evidence>
<dbReference type="AlphaFoldDB" id="A0A158L466"/>
<evidence type="ECO:0000313" key="1">
    <source>
        <dbReference type="EMBL" id="SAL87799.1"/>
    </source>
</evidence>
<gene>
    <name evidence="1" type="ORF">AWB74_08270</name>
</gene>
<organism evidence="1 2">
    <name type="scientific">Caballeronia arvi</name>
    <dbReference type="NCBI Taxonomy" id="1777135"/>
    <lineage>
        <taxon>Bacteria</taxon>
        <taxon>Pseudomonadati</taxon>
        <taxon>Pseudomonadota</taxon>
        <taxon>Betaproteobacteria</taxon>
        <taxon>Burkholderiales</taxon>
        <taxon>Burkholderiaceae</taxon>
        <taxon>Caballeronia</taxon>
    </lineage>
</organism>
<keyword evidence="2" id="KW-1185">Reference proteome</keyword>
<comment type="caution">
    <text evidence="1">The sequence shown here is derived from an EMBL/GenBank/DDBJ whole genome shotgun (WGS) entry which is preliminary data.</text>
</comment>